<feature type="non-terminal residue" evidence="1">
    <location>
        <position position="1"/>
    </location>
</feature>
<dbReference type="Pfam" id="PF13516">
    <property type="entry name" value="LRR_6"/>
    <property type="match status" value="1"/>
</dbReference>
<proteinExistence type="predicted"/>
<dbReference type="PANTHER" id="PTHR13318:SF95">
    <property type="entry name" value="F-BOX PROTEIN YLR352W"/>
    <property type="match status" value="1"/>
</dbReference>
<comment type="caution">
    <text evidence="1">The sequence shown here is derived from an EMBL/GenBank/DDBJ whole genome shotgun (WGS) entry which is preliminary data.</text>
</comment>
<dbReference type="AlphaFoldDB" id="A0A9W4T2R8"/>
<reference evidence="1" key="1">
    <citation type="submission" date="2022-08" db="EMBL/GenBank/DDBJ databases">
        <authorList>
            <person name="Kallberg Y."/>
            <person name="Tangrot J."/>
            <person name="Rosling A."/>
        </authorList>
    </citation>
    <scope>NUCLEOTIDE SEQUENCE</scope>
    <source>
        <strain evidence="1">Wild A</strain>
    </source>
</reference>
<dbReference type="InterPro" id="IPR001611">
    <property type="entry name" value="Leu-rich_rpt"/>
</dbReference>
<dbReference type="PANTHER" id="PTHR13318">
    <property type="entry name" value="PARTNER OF PAIRED, ISOFORM B-RELATED"/>
    <property type="match status" value="1"/>
</dbReference>
<name>A0A9W4T2R8_9GLOM</name>
<dbReference type="OrthoDB" id="10257471at2759"/>
<dbReference type="Proteomes" id="UP001153678">
    <property type="component" value="Unassembled WGS sequence"/>
</dbReference>
<dbReference type="Pfam" id="PF00560">
    <property type="entry name" value="LRR_1"/>
    <property type="match status" value="1"/>
</dbReference>
<dbReference type="SUPFAM" id="SSF52047">
    <property type="entry name" value="RNI-like"/>
    <property type="match status" value="1"/>
</dbReference>
<evidence type="ECO:0000313" key="2">
    <source>
        <dbReference type="Proteomes" id="UP001153678"/>
    </source>
</evidence>
<sequence length="88" mass="9939">GFHAREVDNEGLSAIANSCHKLESLNISGCTEFSEVSICNVIRSCPRLRQLDLCFCEITDITIEKIARLCLNLKYLKLEGCYKISKKQ</sequence>
<evidence type="ECO:0000313" key="1">
    <source>
        <dbReference type="EMBL" id="CAI2190807.1"/>
    </source>
</evidence>
<gene>
    <name evidence="1" type="ORF">FWILDA_LOCUS14760</name>
</gene>
<dbReference type="Gene3D" id="3.80.10.10">
    <property type="entry name" value="Ribonuclease Inhibitor"/>
    <property type="match status" value="1"/>
</dbReference>
<dbReference type="GO" id="GO:0031146">
    <property type="term" value="P:SCF-dependent proteasomal ubiquitin-dependent protein catabolic process"/>
    <property type="evidence" value="ECO:0007669"/>
    <property type="project" value="TreeGrafter"/>
</dbReference>
<protein>
    <submittedName>
        <fullName evidence="1">13331_t:CDS:1</fullName>
    </submittedName>
</protein>
<dbReference type="InterPro" id="IPR006553">
    <property type="entry name" value="Leu-rich_rpt_Cys-con_subtyp"/>
</dbReference>
<organism evidence="1 2">
    <name type="scientific">Funneliformis geosporum</name>
    <dbReference type="NCBI Taxonomy" id="1117311"/>
    <lineage>
        <taxon>Eukaryota</taxon>
        <taxon>Fungi</taxon>
        <taxon>Fungi incertae sedis</taxon>
        <taxon>Mucoromycota</taxon>
        <taxon>Glomeromycotina</taxon>
        <taxon>Glomeromycetes</taxon>
        <taxon>Glomerales</taxon>
        <taxon>Glomeraceae</taxon>
        <taxon>Funneliformis</taxon>
    </lineage>
</organism>
<keyword evidence="2" id="KW-1185">Reference proteome</keyword>
<dbReference type="SMART" id="SM00367">
    <property type="entry name" value="LRR_CC"/>
    <property type="match status" value="2"/>
</dbReference>
<dbReference type="EMBL" id="CAMKVN010006866">
    <property type="protein sequence ID" value="CAI2190807.1"/>
    <property type="molecule type" value="Genomic_DNA"/>
</dbReference>
<dbReference type="GO" id="GO:0019005">
    <property type="term" value="C:SCF ubiquitin ligase complex"/>
    <property type="evidence" value="ECO:0007669"/>
    <property type="project" value="TreeGrafter"/>
</dbReference>
<accession>A0A9W4T2R8</accession>
<dbReference type="InterPro" id="IPR032675">
    <property type="entry name" value="LRR_dom_sf"/>
</dbReference>